<dbReference type="InterPro" id="IPR051082">
    <property type="entry name" value="Pentapeptide-BTB/POZ_domain"/>
</dbReference>
<feature type="transmembrane region" description="Helical" evidence="1">
    <location>
        <begin position="228"/>
        <end position="247"/>
    </location>
</feature>
<reference evidence="2 3" key="1">
    <citation type="submission" date="2019-02" db="EMBL/GenBank/DDBJ databases">
        <title>Deep-cultivation of Planctomycetes and their phenomic and genomic characterization uncovers novel biology.</title>
        <authorList>
            <person name="Wiegand S."/>
            <person name="Jogler M."/>
            <person name="Boedeker C."/>
            <person name="Pinto D."/>
            <person name="Vollmers J."/>
            <person name="Rivas-Marin E."/>
            <person name="Kohn T."/>
            <person name="Peeters S.H."/>
            <person name="Heuer A."/>
            <person name="Rast P."/>
            <person name="Oberbeckmann S."/>
            <person name="Bunk B."/>
            <person name="Jeske O."/>
            <person name="Meyerdierks A."/>
            <person name="Storesund J.E."/>
            <person name="Kallscheuer N."/>
            <person name="Luecker S."/>
            <person name="Lage O.M."/>
            <person name="Pohl T."/>
            <person name="Merkel B.J."/>
            <person name="Hornburger P."/>
            <person name="Mueller R.-W."/>
            <person name="Bruemmer F."/>
            <person name="Labrenz M."/>
            <person name="Spormann A.M."/>
            <person name="Op den Camp H."/>
            <person name="Overmann J."/>
            <person name="Amann R."/>
            <person name="Jetten M.S.M."/>
            <person name="Mascher T."/>
            <person name="Medema M.H."/>
            <person name="Devos D.P."/>
            <person name="Kaster A.-K."/>
            <person name="Ovreas L."/>
            <person name="Rohde M."/>
            <person name="Galperin M.Y."/>
            <person name="Jogler C."/>
        </authorList>
    </citation>
    <scope>NUCLEOTIDE SEQUENCE [LARGE SCALE GENOMIC DNA]</scope>
    <source>
        <strain evidence="2 3">Pan153</strain>
    </source>
</reference>
<dbReference type="Proteomes" id="UP000320839">
    <property type="component" value="Chromosome"/>
</dbReference>
<dbReference type="PANTHER" id="PTHR14136:SF17">
    <property type="entry name" value="BTB_POZ DOMAIN-CONTAINING PROTEIN KCTD9"/>
    <property type="match status" value="1"/>
</dbReference>
<gene>
    <name evidence="2" type="primary">pipB2_3</name>
    <name evidence="2" type="ORF">Pan153_34070</name>
</gene>
<protein>
    <submittedName>
        <fullName evidence="2">Secreted effector protein pipB2</fullName>
    </submittedName>
</protein>
<dbReference type="PANTHER" id="PTHR14136">
    <property type="entry name" value="BTB_POZ DOMAIN-CONTAINING PROTEIN KCTD9"/>
    <property type="match status" value="1"/>
</dbReference>
<dbReference type="Gene3D" id="2.160.20.80">
    <property type="entry name" value="E3 ubiquitin-protein ligase SopA"/>
    <property type="match status" value="3"/>
</dbReference>
<dbReference type="RefSeq" id="WP_145456905.1">
    <property type="nucleotide sequence ID" value="NZ_CP036317.1"/>
</dbReference>
<feature type="transmembrane region" description="Helical" evidence="1">
    <location>
        <begin position="411"/>
        <end position="432"/>
    </location>
</feature>
<name>A0A518FQW7_9PLAN</name>
<keyword evidence="1" id="KW-1133">Transmembrane helix</keyword>
<accession>A0A518FQW7</accession>
<dbReference type="InterPro" id="IPR001646">
    <property type="entry name" value="5peptide_repeat"/>
</dbReference>
<evidence type="ECO:0000313" key="3">
    <source>
        <dbReference type="Proteomes" id="UP000320839"/>
    </source>
</evidence>
<keyword evidence="1" id="KW-0812">Transmembrane</keyword>
<evidence type="ECO:0000256" key="1">
    <source>
        <dbReference type="SAM" id="Phobius"/>
    </source>
</evidence>
<evidence type="ECO:0000313" key="2">
    <source>
        <dbReference type="EMBL" id="QDV18746.1"/>
    </source>
</evidence>
<keyword evidence="1" id="KW-0472">Membrane</keyword>
<feature type="transmembrane region" description="Helical" evidence="1">
    <location>
        <begin position="267"/>
        <end position="291"/>
    </location>
</feature>
<proteinExistence type="predicted"/>
<dbReference type="AlphaFoldDB" id="A0A518FQW7"/>
<dbReference type="OrthoDB" id="422057at2"/>
<feature type="transmembrane region" description="Helical" evidence="1">
    <location>
        <begin position="372"/>
        <end position="390"/>
    </location>
</feature>
<organism evidence="2 3">
    <name type="scientific">Gimesia panareensis</name>
    <dbReference type="NCBI Taxonomy" id="2527978"/>
    <lineage>
        <taxon>Bacteria</taxon>
        <taxon>Pseudomonadati</taxon>
        <taxon>Planctomycetota</taxon>
        <taxon>Planctomycetia</taxon>
        <taxon>Planctomycetales</taxon>
        <taxon>Planctomycetaceae</taxon>
        <taxon>Gimesia</taxon>
    </lineage>
</organism>
<sequence length="736" mass="81946">MANPEHLAIVKEGTEAIRLWHEENFKRSPGLPTFKMDLRDADLSKLNLNGANLTGFNFGGANLSGADLSGATLHKSNLAQARLDGATLSHSDLSLANLTSANLSKAKLFKANLNGSDLRGADLSDAILVEANLAEADLSKSDLTGANLSRAVFGEEQDNEIKPTDWSLAILRHANFSDAQNVDTVKGLEAKQLGGVNLKGITLPASIKIEDLESMANVSGHVKYTRNLFLSLLIACLYSWLTIWSATDAKIITNNSGLILPIVNVSLPVLTFFLFTPFIIISVFTYFLFYFQKLLERLSLAPAVFPNGKTLDEQADPWIILSFIRPFLTGIEIARRDRCLSGIIVILVWIFVPVTLLGIWQRYMVTHNLVPSFWLISLCLASTIISIFFYDLAVTTMAGVRAKLLRKSKSWVFGYIASFVYFIFFVSCSLYAKYETAPFWWQANLSREKLSGAILNDCDLQSAYLHKADFSKAELIGANFRQAKFSDTNLEGADLSFADFKGLRLSTDDINLKKATLTGTCFEDATLVGINFEGAQLAGVNFREAILAYINFKGMDLSDSILVKAYFGNEVNMVGVNLKSAVLEGAFLHDTDLREANFLATHLEGTDLTSANLEGADFRYTYFEGADMRSAHLEGVLYPSDEMIKERLKERKYINIKQVDLPDEILKGAETLGLEPFTLDPSKYYPRKYYPPLIDFNQWAKEERIIQKSEGFFLSKGRPYFVLMSTTPLEAKKPEH</sequence>
<feature type="transmembrane region" description="Helical" evidence="1">
    <location>
        <begin position="339"/>
        <end position="360"/>
    </location>
</feature>
<dbReference type="EMBL" id="CP036317">
    <property type="protein sequence ID" value="QDV18746.1"/>
    <property type="molecule type" value="Genomic_DNA"/>
</dbReference>
<dbReference type="Pfam" id="PF00805">
    <property type="entry name" value="Pentapeptide"/>
    <property type="match status" value="6"/>
</dbReference>
<dbReference type="SUPFAM" id="SSF141571">
    <property type="entry name" value="Pentapeptide repeat-like"/>
    <property type="match status" value="3"/>
</dbReference>